<gene>
    <name evidence="1" type="ORF">JoomaDRAFT_1995</name>
</gene>
<organism evidence="1 2">
    <name type="scientific">Galbibacter orientalis DSM 19592</name>
    <dbReference type="NCBI Taxonomy" id="926559"/>
    <lineage>
        <taxon>Bacteria</taxon>
        <taxon>Pseudomonadati</taxon>
        <taxon>Bacteroidota</taxon>
        <taxon>Flavobacteriia</taxon>
        <taxon>Flavobacteriales</taxon>
        <taxon>Flavobacteriaceae</taxon>
        <taxon>Galbibacter</taxon>
    </lineage>
</organism>
<evidence type="ECO:0000313" key="1">
    <source>
        <dbReference type="EMBL" id="EIJ38993.1"/>
    </source>
</evidence>
<reference evidence="1 2" key="1">
    <citation type="submission" date="2012-02" db="EMBL/GenBank/DDBJ databases">
        <title>Improved High-Quality Draft genome of Joostella marina DSM 19592.</title>
        <authorList>
            <consortium name="US DOE Joint Genome Institute (JGI-PGF)"/>
            <person name="Lucas S."/>
            <person name="Copeland A."/>
            <person name="Lapidus A."/>
            <person name="Bruce D."/>
            <person name="Goodwin L."/>
            <person name="Pitluck S."/>
            <person name="Peters L."/>
            <person name="Chertkov O."/>
            <person name="Ovchinnikova G."/>
            <person name="Kyrpides N."/>
            <person name="Mavromatis K."/>
            <person name="Detter J.C."/>
            <person name="Han C."/>
            <person name="Land M."/>
            <person name="Hauser L."/>
            <person name="Markowitz V."/>
            <person name="Cheng J.-F."/>
            <person name="Hugenholtz P."/>
            <person name="Woyke T."/>
            <person name="Wu D."/>
            <person name="Tindall B."/>
            <person name="Brambilla E."/>
            <person name="Klenk H.-P."/>
            <person name="Eisen J.A."/>
        </authorList>
    </citation>
    <scope>NUCLEOTIDE SEQUENCE [LARGE SCALE GENOMIC DNA]</scope>
    <source>
        <strain evidence="1 2">DSM 19592</strain>
    </source>
</reference>
<accession>I3C5V0</accession>
<dbReference type="Proteomes" id="UP000004690">
    <property type="component" value="Unassembled WGS sequence"/>
</dbReference>
<evidence type="ECO:0008006" key="3">
    <source>
        <dbReference type="Google" id="ProtNLM"/>
    </source>
</evidence>
<dbReference type="PROSITE" id="PS51257">
    <property type="entry name" value="PROKAR_LIPOPROTEIN"/>
    <property type="match status" value="1"/>
</dbReference>
<sequence>MRITSLLFIIVTALLYSCNSKKGIKKEDKLDLIGTWKLVSATVIQEKDTSVTDFTTGQEMIKIINETHFAFLRHDLNHGKDSTAIYAAGGGSYTVNGNIYTENLEYFNNRDWEGHSFDLEYRIEGDTLYTTAIEKIEKLNVNHLNIEKFVRISK</sequence>
<dbReference type="RefSeq" id="WP_008612333.1">
    <property type="nucleotide sequence ID" value="NZ_JH651379.1"/>
</dbReference>
<dbReference type="AlphaFoldDB" id="I3C5V0"/>
<dbReference type="HOGENOM" id="CLU_129882_0_0_10"/>
<dbReference type="OrthoDB" id="1493972at2"/>
<name>I3C5V0_9FLAO</name>
<keyword evidence="2" id="KW-1185">Reference proteome</keyword>
<evidence type="ECO:0000313" key="2">
    <source>
        <dbReference type="Proteomes" id="UP000004690"/>
    </source>
</evidence>
<proteinExistence type="predicted"/>
<dbReference type="eggNOG" id="ENOG5032JAR">
    <property type="taxonomic scope" value="Bacteria"/>
</dbReference>
<dbReference type="Gene3D" id="2.40.128.490">
    <property type="entry name" value="Uncharacterised protein PF14869, DUF4488"/>
    <property type="match status" value="1"/>
</dbReference>
<protein>
    <recommendedName>
        <fullName evidence="3">Lipocalin-like domain-containing protein</fullName>
    </recommendedName>
</protein>
<dbReference type="STRING" id="926559.JoomaDRAFT_1995"/>
<dbReference type="EMBL" id="JH651379">
    <property type="protein sequence ID" value="EIJ38993.1"/>
    <property type="molecule type" value="Genomic_DNA"/>
</dbReference>